<keyword evidence="9" id="KW-1185">Reference proteome</keyword>
<dbReference type="Pfam" id="PF02322">
    <property type="entry name" value="Cyt_bd_oxida_II"/>
    <property type="match status" value="1"/>
</dbReference>
<dbReference type="EMBL" id="RMVG01000021">
    <property type="protein sequence ID" value="RPD94667.1"/>
    <property type="molecule type" value="Genomic_DNA"/>
</dbReference>
<dbReference type="GO" id="GO:0019646">
    <property type="term" value="P:aerobic electron transport chain"/>
    <property type="evidence" value="ECO:0007669"/>
    <property type="project" value="TreeGrafter"/>
</dbReference>
<dbReference type="GO" id="GO:0016682">
    <property type="term" value="F:oxidoreductase activity, acting on diphenols and related substances as donors, oxygen as acceptor"/>
    <property type="evidence" value="ECO:0007669"/>
    <property type="project" value="TreeGrafter"/>
</dbReference>
<evidence type="ECO:0000256" key="1">
    <source>
        <dbReference type="ARBA" id="ARBA00004651"/>
    </source>
</evidence>
<comment type="subcellular location">
    <subcellularLocation>
        <location evidence="1">Cell membrane</location>
        <topology evidence="1">Multi-pass membrane protein</topology>
    </subcellularLocation>
</comment>
<dbReference type="InterPro" id="IPR003317">
    <property type="entry name" value="Cyt-d_oxidase_su2"/>
</dbReference>
<proteinExistence type="inferred from homology"/>
<feature type="transmembrane region" description="Helical" evidence="7">
    <location>
        <begin position="116"/>
        <end position="138"/>
    </location>
</feature>
<feature type="transmembrane region" description="Helical" evidence="7">
    <location>
        <begin position="244"/>
        <end position="266"/>
    </location>
</feature>
<feature type="transmembrane region" description="Helical" evidence="7">
    <location>
        <begin position="185"/>
        <end position="204"/>
    </location>
</feature>
<feature type="transmembrane region" description="Helical" evidence="7">
    <location>
        <begin position="150"/>
        <end position="173"/>
    </location>
</feature>
<feature type="transmembrane region" description="Helical" evidence="7">
    <location>
        <begin position="286"/>
        <end position="309"/>
    </location>
</feature>
<reference evidence="8 9" key="1">
    <citation type="submission" date="2018-11" db="EMBL/GenBank/DDBJ databases">
        <title>Whole genome sequencing of Pantoea sp. RIT388.</title>
        <authorList>
            <person name="Gan H.M."/>
            <person name="Hudson A.O."/>
        </authorList>
    </citation>
    <scope>NUCLEOTIDE SEQUENCE [LARGE SCALE GENOMIC DNA]</scope>
    <source>
        <strain evidence="8 9">RIT388</strain>
    </source>
</reference>
<dbReference type="GO" id="GO:0009055">
    <property type="term" value="F:electron transfer activity"/>
    <property type="evidence" value="ECO:0007669"/>
    <property type="project" value="TreeGrafter"/>
</dbReference>
<evidence type="ECO:0000256" key="3">
    <source>
        <dbReference type="ARBA" id="ARBA00022475"/>
    </source>
</evidence>
<dbReference type="Proteomes" id="UP000281332">
    <property type="component" value="Unassembled WGS sequence"/>
</dbReference>
<keyword evidence="6 7" id="KW-0472">Membrane</keyword>
<evidence type="ECO:0000256" key="4">
    <source>
        <dbReference type="ARBA" id="ARBA00022692"/>
    </source>
</evidence>
<dbReference type="GO" id="GO:0070069">
    <property type="term" value="C:cytochrome complex"/>
    <property type="evidence" value="ECO:0007669"/>
    <property type="project" value="TreeGrafter"/>
</dbReference>
<feature type="transmembrane region" description="Helical" evidence="7">
    <location>
        <begin position="6"/>
        <end position="35"/>
    </location>
</feature>
<dbReference type="PANTHER" id="PTHR43141">
    <property type="entry name" value="CYTOCHROME BD2 SUBUNIT II"/>
    <property type="match status" value="1"/>
</dbReference>
<dbReference type="GO" id="GO:0005886">
    <property type="term" value="C:plasma membrane"/>
    <property type="evidence" value="ECO:0007669"/>
    <property type="project" value="UniProtKB-SubCell"/>
</dbReference>
<evidence type="ECO:0000313" key="8">
    <source>
        <dbReference type="EMBL" id="RPD94667.1"/>
    </source>
</evidence>
<feature type="transmembrane region" description="Helical" evidence="7">
    <location>
        <begin position="76"/>
        <end position="95"/>
    </location>
</feature>
<accession>A0A3N4NJT0</accession>
<comment type="similarity">
    <text evidence="2">Belongs to the cytochrome ubiquinol oxidase subunit 2 family.</text>
</comment>
<sequence length="314" mass="35332">MTIADFAALALLLSMLIYVLLDGTDLGVGMLFLLFHQESQRKRMVDSILPIWDANETWLVLLAGGMFALFPPVYSMLFNTLCGPVFAMVLALFLRGLALEYRAQAQEAFRHWLDRLMCASSLLAAFLQGWCAGVVFSAEPQRGLETGFTLTPLLCGLGLVVIYLLLGCCWIRWRIGEDVDDQASALAWLCWVLSLVIFLSVLLLNRDIWMTSWQRWPGKVAISLIFTLWLAQLLALWRGRATWQLALTLGLISAVFAGVACGFYPWLIPYQQDLQRSAASAVTQRFVLIGAAIIMPLTLLYHSWAFWVFRGKVR</sequence>
<keyword evidence="3" id="KW-1003">Cell membrane</keyword>
<gene>
    <name evidence="8" type="ORF">BBB56_20400</name>
</gene>
<keyword evidence="4 7" id="KW-0812">Transmembrane</keyword>
<dbReference type="RefSeq" id="WP_123802728.1">
    <property type="nucleotide sequence ID" value="NZ_RMVG01000021.1"/>
</dbReference>
<dbReference type="PANTHER" id="PTHR43141:SF4">
    <property type="entry name" value="CYTOCHROME BD2 SUBUNIT II"/>
    <property type="match status" value="1"/>
</dbReference>
<evidence type="ECO:0000313" key="9">
    <source>
        <dbReference type="Proteomes" id="UP000281332"/>
    </source>
</evidence>
<feature type="transmembrane region" description="Helical" evidence="7">
    <location>
        <begin position="47"/>
        <end position="70"/>
    </location>
</feature>
<evidence type="ECO:0000256" key="2">
    <source>
        <dbReference type="ARBA" id="ARBA00007543"/>
    </source>
</evidence>
<dbReference type="OrthoDB" id="9776710at2"/>
<dbReference type="AlphaFoldDB" id="A0A3N4NJT0"/>
<keyword evidence="5 7" id="KW-1133">Transmembrane helix</keyword>
<evidence type="ECO:0000256" key="6">
    <source>
        <dbReference type="ARBA" id="ARBA00023136"/>
    </source>
</evidence>
<feature type="transmembrane region" description="Helical" evidence="7">
    <location>
        <begin position="216"/>
        <end position="237"/>
    </location>
</feature>
<protein>
    <submittedName>
        <fullName evidence="8">Cytochrome d ubiquinol oxidase subunit II</fullName>
    </submittedName>
</protein>
<evidence type="ECO:0000256" key="7">
    <source>
        <dbReference type="SAM" id="Phobius"/>
    </source>
</evidence>
<evidence type="ECO:0000256" key="5">
    <source>
        <dbReference type="ARBA" id="ARBA00022989"/>
    </source>
</evidence>
<name>A0A3N4NJT0_9GAMM</name>
<organism evidence="8 9">
    <name type="scientific">Candidatus Pantoea deserta</name>
    <dbReference type="NCBI Taxonomy" id="1869313"/>
    <lineage>
        <taxon>Bacteria</taxon>
        <taxon>Pseudomonadati</taxon>
        <taxon>Pseudomonadota</taxon>
        <taxon>Gammaproteobacteria</taxon>
        <taxon>Enterobacterales</taxon>
        <taxon>Erwiniaceae</taxon>
        <taxon>Pantoea</taxon>
    </lineage>
</organism>
<comment type="caution">
    <text evidence="8">The sequence shown here is derived from an EMBL/GenBank/DDBJ whole genome shotgun (WGS) entry which is preliminary data.</text>
</comment>